<reference evidence="2" key="2">
    <citation type="submission" date="2013-10" db="EMBL/GenBank/DDBJ databases">
        <authorList>
            <person name="Aslett M."/>
        </authorList>
    </citation>
    <scope>NUCLEOTIDE SEQUENCE</scope>
    <source>
        <strain evidence="2">Houghton</strain>
    </source>
</reference>
<sequence length="501" mass="55705">MSSGDQPSPTYRTTAEFLHKHLMGVQPLLWVATALCGVALLHSTQRAEAGWHERLSQDLEYDEQHGNFATETPFTHSSYGSSIGKQDETLTLAGHQWFGQQETLEGRGDTTLTAEHSFSSSHVSYEPPQSARLGSSLLSLAQILESSTSGLSSALLRHFRGALPRLPTRFVGVNNNAEGRENPLNNYGLGKTEFQAAAEGRISVLASKLAGVLGAAEGYADSGKALAEYMVVPFITLLQQVEQLLSDIALHGDADLMTTALKKLGPFVVRGLSYLNAPQSQGASGVLEPARRNCLQRAKELDSALFEAQNDLEGVMRAYPRDLDANELPREQELLNLNAYSGPQQYIPPVFQEFGAPPSWDADKFRKRASIAVMAFFCLFFLAMFVTVAKVSRPLMKLKRSSRHRASRKRPSRQRRAHKFLAKLFSNVEREVDRVSRKAEEAHERIFNENSRWSREAEEAHERFFNENSRRSELYSMPRPANFSTFSLGSDGSFMGDNGFP</sequence>
<gene>
    <name evidence="2" type="ORF">EAH_00012520</name>
</gene>
<protein>
    <recommendedName>
        <fullName evidence="4">Transmembrane protein</fullName>
    </recommendedName>
</protein>
<keyword evidence="1" id="KW-0472">Membrane</keyword>
<keyword evidence="1" id="KW-0812">Transmembrane</keyword>
<dbReference type="OMA" id="SYLEAPQ"/>
<dbReference type="OrthoDB" id="348040at2759"/>
<evidence type="ECO:0000313" key="3">
    <source>
        <dbReference type="Proteomes" id="UP000018050"/>
    </source>
</evidence>
<evidence type="ECO:0008006" key="4">
    <source>
        <dbReference type="Google" id="ProtNLM"/>
    </source>
</evidence>
<dbReference type="GeneID" id="25269322"/>
<name>U6GJR7_EIMAC</name>
<accession>U6GJR7</accession>
<dbReference type="AlphaFoldDB" id="U6GJR7"/>
<evidence type="ECO:0000256" key="1">
    <source>
        <dbReference type="SAM" id="Phobius"/>
    </source>
</evidence>
<reference evidence="2" key="1">
    <citation type="submission" date="2013-10" db="EMBL/GenBank/DDBJ databases">
        <title>Genomic analysis of the causative agents of coccidiosis in chickens.</title>
        <authorList>
            <person name="Reid A.J."/>
            <person name="Blake D."/>
            <person name="Billington K."/>
            <person name="Browne H."/>
            <person name="Dunn M."/>
            <person name="Hung S."/>
            <person name="Kawahara F."/>
            <person name="Miranda-Saavedra D."/>
            <person name="Mourier T."/>
            <person name="Nagra H."/>
            <person name="Otto T.D."/>
            <person name="Rawlings N."/>
            <person name="Sanchez A."/>
            <person name="Sanders M."/>
            <person name="Subramaniam C."/>
            <person name="Tay Y."/>
            <person name="Dear P."/>
            <person name="Doerig C."/>
            <person name="Gruber A."/>
            <person name="Parkinson J."/>
            <person name="Shirley M."/>
            <person name="Wan K.L."/>
            <person name="Berriman M."/>
            <person name="Tomley F."/>
            <person name="Pain A."/>
        </authorList>
    </citation>
    <scope>NUCLEOTIDE SEQUENCE</scope>
    <source>
        <strain evidence="2">Houghton</strain>
    </source>
</reference>
<feature type="transmembrane region" description="Helical" evidence="1">
    <location>
        <begin position="371"/>
        <end position="391"/>
    </location>
</feature>
<dbReference type="VEuPathDB" id="ToxoDB:EAH_00012520"/>
<keyword evidence="1" id="KW-1133">Transmembrane helix</keyword>
<proteinExistence type="predicted"/>
<keyword evidence="3" id="KW-1185">Reference proteome</keyword>
<dbReference type="RefSeq" id="XP_013250138.1">
    <property type="nucleotide sequence ID" value="XM_013394684.1"/>
</dbReference>
<evidence type="ECO:0000313" key="2">
    <source>
        <dbReference type="EMBL" id="CDI79822.1"/>
    </source>
</evidence>
<dbReference type="Proteomes" id="UP000018050">
    <property type="component" value="Unassembled WGS sequence"/>
</dbReference>
<dbReference type="EMBL" id="HG671088">
    <property type="protein sequence ID" value="CDI79822.1"/>
    <property type="molecule type" value="Genomic_DNA"/>
</dbReference>
<organism evidence="2 3">
    <name type="scientific">Eimeria acervulina</name>
    <name type="common">Coccidian parasite</name>
    <dbReference type="NCBI Taxonomy" id="5801"/>
    <lineage>
        <taxon>Eukaryota</taxon>
        <taxon>Sar</taxon>
        <taxon>Alveolata</taxon>
        <taxon>Apicomplexa</taxon>
        <taxon>Conoidasida</taxon>
        <taxon>Coccidia</taxon>
        <taxon>Eucoccidiorida</taxon>
        <taxon>Eimeriorina</taxon>
        <taxon>Eimeriidae</taxon>
        <taxon>Eimeria</taxon>
    </lineage>
</organism>